<name>A0A1D1VI09_RAMVA</name>
<dbReference type="GO" id="GO:0000387">
    <property type="term" value="P:spliceosomal snRNP assembly"/>
    <property type="evidence" value="ECO:0007669"/>
    <property type="project" value="InterPro"/>
</dbReference>
<evidence type="ECO:0000256" key="1">
    <source>
        <dbReference type="ARBA" id="ARBA00004123"/>
    </source>
</evidence>
<evidence type="ECO:0000256" key="6">
    <source>
        <dbReference type="ARBA" id="ARBA00023242"/>
    </source>
</evidence>
<dbReference type="GO" id="GO:0005829">
    <property type="term" value="C:cytosol"/>
    <property type="evidence" value="ECO:0007669"/>
    <property type="project" value="InterPro"/>
</dbReference>
<dbReference type="GO" id="GO:0005886">
    <property type="term" value="C:plasma membrane"/>
    <property type="evidence" value="ECO:0007669"/>
    <property type="project" value="InterPro"/>
</dbReference>
<dbReference type="InterPro" id="IPR039924">
    <property type="entry name" value="ICln/Lot5/Saf5"/>
</dbReference>
<reference evidence="9 10" key="1">
    <citation type="journal article" date="2016" name="Nat. Commun.">
        <title>Extremotolerant tardigrade genome and improved radiotolerance of human cultured cells by tardigrade-unique protein.</title>
        <authorList>
            <person name="Hashimoto T."/>
            <person name="Horikawa D.D."/>
            <person name="Saito Y."/>
            <person name="Kuwahara H."/>
            <person name="Kozuka-Hata H."/>
            <person name="Shin-I T."/>
            <person name="Minakuchi Y."/>
            <person name="Ohishi K."/>
            <person name="Motoyama A."/>
            <person name="Aizu T."/>
            <person name="Enomoto A."/>
            <person name="Kondo K."/>
            <person name="Tanaka S."/>
            <person name="Hara Y."/>
            <person name="Koshikawa S."/>
            <person name="Sagara H."/>
            <person name="Miura T."/>
            <person name="Yokobori S."/>
            <person name="Miyagawa K."/>
            <person name="Suzuki Y."/>
            <person name="Kubo T."/>
            <person name="Oyama M."/>
            <person name="Kohara Y."/>
            <person name="Fujiyama A."/>
            <person name="Arakawa K."/>
            <person name="Katayama T."/>
            <person name="Toyoda A."/>
            <person name="Kunieda T."/>
        </authorList>
    </citation>
    <scope>NUCLEOTIDE SEQUENCE [LARGE SCALE GENOMIC DNA]</scope>
    <source>
        <strain evidence="9 10">YOKOZUNA-1</strain>
    </source>
</reference>
<dbReference type="GO" id="GO:0006884">
    <property type="term" value="P:cell volume homeostasis"/>
    <property type="evidence" value="ECO:0007669"/>
    <property type="project" value="InterPro"/>
</dbReference>
<dbReference type="OrthoDB" id="19714at2759"/>
<dbReference type="Gene3D" id="2.30.29.30">
    <property type="entry name" value="Pleckstrin-homology domain (PH domain)/Phosphotyrosine-binding domain (PTB)"/>
    <property type="match status" value="1"/>
</dbReference>
<comment type="function">
    <text evidence="7">Involved in both the assembly of spliceosomal snRNPs and the methylation of Sm proteins. Chaperone that regulates the assembly of spliceosomal U1, U2, U4 and U5 small nuclear ribonucleoproteins (snRNPs), the building blocks of the spliceosome, and thereby plays an important role in the splicing of cellular pre-mRNAs. Most spliceosomal snRNPs contain a common set of Sm proteins SNRPB, SNRPD1, SNRPD2, SNRPD3, SNRPE, SNRPF and SNRPG that assemble in a heptameric protein ring on the Sm site of the small nuclear RNA to form the core snRNP (Sm core). In the cytosol, the Sm proteins SNRPD1, SNRPD2, SNRPE, SNRPF and SNRPG are trapped in an inactive 6S pICln-Sm complex by the chaperone CLNS1A that controls the assembly of the core snRNP. Dissociation by the SMN complex of CLNS1A from the trapped Sm proteins and their transfer to an SMN-Sm complex triggers the assembly of core snRNPs and their transport to the nucleus.</text>
</comment>
<comment type="subcellular location">
    <subcellularLocation>
        <location evidence="2">Cytoplasm</location>
    </subcellularLocation>
    <subcellularLocation>
        <location evidence="1">Nucleus</location>
    </subcellularLocation>
</comment>
<evidence type="ECO:0000256" key="3">
    <source>
        <dbReference type="ARBA" id="ARBA00007054"/>
    </source>
</evidence>
<accession>A0A1D1VI09</accession>
<feature type="compositionally biased region" description="Basic and acidic residues" evidence="8">
    <location>
        <begin position="172"/>
        <end position="199"/>
    </location>
</feature>
<feature type="compositionally biased region" description="Acidic residues" evidence="8">
    <location>
        <begin position="86"/>
        <end position="98"/>
    </location>
</feature>
<feature type="region of interest" description="Disordered" evidence="8">
    <location>
        <begin position="135"/>
        <end position="199"/>
    </location>
</feature>
<dbReference type="GO" id="GO:0005681">
    <property type="term" value="C:spliceosomal complex"/>
    <property type="evidence" value="ECO:0007669"/>
    <property type="project" value="TreeGrafter"/>
</dbReference>
<organism evidence="9 10">
    <name type="scientific">Ramazzottius varieornatus</name>
    <name type="common">Water bear</name>
    <name type="synonym">Tardigrade</name>
    <dbReference type="NCBI Taxonomy" id="947166"/>
    <lineage>
        <taxon>Eukaryota</taxon>
        <taxon>Metazoa</taxon>
        <taxon>Ecdysozoa</taxon>
        <taxon>Tardigrada</taxon>
        <taxon>Eutardigrada</taxon>
        <taxon>Parachela</taxon>
        <taxon>Hypsibioidea</taxon>
        <taxon>Ramazzottiidae</taxon>
        <taxon>Ramazzottius</taxon>
    </lineage>
</organism>
<evidence type="ECO:0000256" key="2">
    <source>
        <dbReference type="ARBA" id="ARBA00004496"/>
    </source>
</evidence>
<dbReference type="STRING" id="947166.A0A1D1VI09"/>
<evidence type="ECO:0000256" key="5">
    <source>
        <dbReference type="ARBA" id="ARBA00022490"/>
    </source>
</evidence>
<sequence>MRDLIPLNVPTDGVVLAVEDVVVKNREGSYGTGRLFITEENVRWITSELRGFVLSYFEISLHAVSKDVTNFPEECIYLMLDAGKEESEEDSEPEENGLDAEMNGGTHAPEKELYFIPNDKSMLDSIFTAMAHCQSLHPDPEDVGSDDDAMHDEEESGMGEGGGGGDLTYDYGRGDERYGSDNDEDHLPDNAHHFGSGDH</sequence>
<gene>
    <name evidence="9" type="primary">RvY_09675-1</name>
    <name evidence="9" type="synonym">RvY_09675.1</name>
    <name evidence="9" type="ORF">RvY_09675</name>
</gene>
<proteinExistence type="inferred from homology"/>
<evidence type="ECO:0000313" key="10">
    <source>
        <dbReference type="Proteomes" id="UP000186922"/>
    </source>
</evidence>
<keyword evidence="5" id="KW-0963">Cytoplasm</keyword>
<dbReference type="PANTHER" id="PTHR21399:SF0">
    <property type="entry name" value="METHYLOSOME SUBUNIT PICLN"/>
    <property type="match status" value="1"/>
</dbReference>
<dbReference type="GO" id="GO:0045292">
    <property type="term" value="P:mRNA cis splicing, via spliceosome"/>
    <property type="evidence" value="ECO:0007669"/>
    <property type="project" value="TreeGrafter"/>
</dbReference>
<dbReference type="GO" id="GO:0006821">
    <property type="term" value="P:chloride transport"/>
    <property type="evidence" value="ECO:0007669"/>
    <property type="project" value="InterPro"/>
</dbReference>
<evidence type="ECO:0000256" key="4">
    <source>
        <dbReference type="ARBA" id="ARBA00015653"/>
    </source>
</evidence>
<dbReference type="PRINTS" id="PR01348">
    <property type="entry name" value="ICLNCHANNEL"/>
</dbReference>
<dbReference type="PANTHER" id="PTHR21399">
    <property type="entry name" value="CHLORIDE CONDUCTANCE REGULATORY PROTEIN ICLN"/>
    <property type="match status" value="1"/>
</dbReference>
<feature type="region of interest" description="Disordered" evidence="8">
    <location>
        <begin position="84"/>
        <end position="106"/>
    </location>
</feature>
<feature type="compositionally biased region" description="Acidic residues" evidence="8">
    <location>
        <begin position="141"/>
        <end position="157"/>
    </location>
</feature>
<dbReference type="EMBL" id="BDGG01000004">
    <property type="protein sequence ID" value="GAU98543.1"/>
    <property type="molecule type" value="Genomic_DNA"/>
</dbReference>
<comment type="similarity">
    <text evidence="3">Belongs to the pICln (TC 1.A.47) family.</text>
</comment>
<evidence type="ECO:0000256" key="8">
    <source>
        <dbReference type="SAM" id="MobiDB-lite"/>
    </source>
</evidence>
<dbReference type="Proteomes" id="UP000186922">
    <property type="component" value="Unassembled WGS sequence"/>
</dbReference>
<keyword evidence="6" id="KW-0539">Nucleus</keyword>
<evidence type="ECO:0000313" key="9">
    <source>
        <dbReference type="EMBL" id="GAU98543.1"/>
    </source>
</evidence>
<dbReference type="AlphaFoldDB" id="A0A1D1VI09"/>
<dbReference type="GO" id="GO:0034709">
    <property type="term" value="C:methylosome"/>
    <property type="evidence" value="ECO:0007669"/>
    <property type="project" value="InterPro"/>
</dbReference>
<protein>
    <recommendedName>
        <fullName evidence="4">Methylosome subunit pICln</fullName>
    </recommendedName>
</protein>
<dbReference type="Pfam" id="PF03517">
    <property type="entry name" value="Voldacs"/>
    <property type="match status" value="1"/>
</dbReference>
<keyword evidence="10" id="KW-1185">Reference proteome</keyword>
<dbReference type="InterPro" id="IPR011993">
    <property type="entry name" value="PH-like_dom_sf"/>
</dbReference>
<dbReference type="GO" id="GO:0034715">
    <property type="term" value="C:pICln-Sm protein complex"/>
    <property type="evidence" value="ECO:0007669"/>
    <property type="project" value="InterPro"/>
</dbReference>
<evidence type="ECO:0000256" key="7">
    <source>
        <dbReference type="ARBA" id="ARBA00045890"/>
    </source>
</evidence>
<comment type="caution">
    <text evidence="9">The sequence shown here is derived from an EMBL/GenBank/DDBJ whole genome shotgun (WGS) entry which is preliminary data.</text>
</comment>
<dbReference type="InterPro" id="IPR003521">
    <property type="entry name" value="ICln"/>
</dbReference>